<organism evidence="1 2">
    <name type="scientific">Leptospira santarosai str. MOR084</name>
    <dbReference type="NCBI Taxonomy" id="1049984"/>
    <lineage>
        <taxon>Bacteria</taxon>
        <taxon>Pseudomonadati</taxon>
        <taxon>Spirochaetota</taxon>
        <taxon>Spirochaetia</taxon>
        <taxon>Leptospirales</taxon>
        <taxon>Leptospiraceae</taxon>
        <taxon>Leptospira</taxon>
    </lineage>
</organism>
<evidence type="ECO:0000313" key="1">
    <source>
        <dbReference type="EMBL" id="EKO34647.1"/>
    </source>
</evidence>
<dbReference type="Proteomes" id="UP000006329">
    <property type="component" value="Unassembled WGS sequence"/>
</dbReference>
<dbReference type="EMBL" id="AHON02000028">
    <property type="protein sequence ID" value="EKO34647.1"/>
    <property type="molecule type" value="Genomic_DNA"/>
</dbReference>
<keyword evidence="2" id="KW-1185">Reference proteome</keyword>
<proteinExistence type="predicted"/>
<reference evidence="1" key="1">
    <citation type="submission" date="2012-10" db="EMBL/GenBank/DDBJ databases">
        <authorList>
            <person name="Harkins D.M."/>
            <person name="Durkin A.S."/>
            <person name="Brinkac L.M."/>
            <person name="Haft D.H."/>
            <person name="Selengut J.D."/>
            <person name="Sanka R."/>
            <person name="DePew J."/>
            <person name="Purushe J."/>
            <person name="Matthias M.A."/>
            <person name="Vinetz J.M."/>
            <person name="Sutton G.G."/>
            <person name="Nierman W.C."/>
            <person name="Fouts D.E."/>
        </authorList>
    </citation>
    <scope>NUCLEOTIDE SEQUENCE [LARGE SCALE GENOMIC DNA]</scope>
    <source>
        <strain evidence="1">MOR084</strain>
    </source>
</reference>
<name>A0A0E2BT21_9LEPT</name>
<accession>A0A0E2BT21</accession>
<gene>
    <name evidence="1" type="ORF">LEP1GSC179_4122</name>
</gene>
<protein>
    <submittedName>
        <fullName evidence="1">Uncharacterized protein</fullName>
    </submittedName>
</protein>
<dbReference type="AlphaFoldDB" id="A0A0E2BT21"/>
<sequence length="38" mass="4292">MKTKLKIQTGGIDLTAHGRTLEQVQFSLHSIYPHNTNL</sequence>
<comment type="caution">
    <text evidence="1">The sequence shown here is derived from an EMBL/GenBank/DDBJ whole genome shotgun (WGS) entry which is preliminary data.</text>
</comment>
<evidence type="ECO:0000313" key="2">
    <source>
        <dbReference type="Proteomes" id="UP000006329"/>
    </source>
</evidence>